<evidence type="ECO:0000256" key="7">
    <source>
        <dbReference type="ARBA" id="ARBA00023136"/>
    </source>
</evidence>
<dbReference type="PANTHER" id="PTHR43357">
    <property type="entry name" value="INNER MEMBRANE ABC TRANSPORTER PERMEASE PROTEIN YDCV"/>
    <property type="match status" value="1"/>
</dbReference>
<dbReference type="AlphaFoldDB" id="A0A9D1YX80"/>
<dbReference type="EMBL" id="DXDC01000432">
    <property type="protein sequence ID" value="HIY67418.1"/>
    <property type="molecule type" value="Genomic_DNA"/>
</dbReference>
<name>A0A9D1YX80_9MICO</name>
<dbReference type="GO" id="GO:0055085">
    <property type="term" value="P:transmembrane transport"/>
    <property type="evidence" value="ECO:0007669"/>
    <property type="project" value="InterPro"/>
</dbReference>
<reference evidence="10" key="1">
    <citation type="journal article" date="2021" name="PeerJ">
        <title>Extensive microbial diversity within the chicken gut microbiome revealed by metagenomics and culture.</title>
        <authorList>
            <person name="Gilroy R."/>
            <person name="Ravi A."/>
            <person name="Getino M."/>
            <person name="Pursley I."/>
            <person name="Horton D.L."/>
            <person name="Alikhan N.F."/>
            <person name="Baker D."/>
            <person name="Gharbi K."/>
            <person name="Hall N."/>
            <person name="Watson M."/>
            <person name="Adriaenssens E.M."/>
            <person name="Foster-Nyarko E."/>
            <person name="Jarju S."/>
            <person name="Secka A."/>
            <person name="Antonio M."/>
            <person name="Oren A."/>
            <person name="Chaudhuri R.R."/>
            <person name="La Ragione R."/>
            <person name="Hildebrand F."/>
            <person name="Pallen M.J."/>
        </authorList>
    </citation>
    <scope>NUCLEOTIDE SEQUENCE</scope>
    <source>
        <strain evidence="10">ChiGjej1B1-98</strain>
    </source>
</reference>
<dbReference type="PANTHER" id="PTHR43357:SF3">
    <property type="entry name" value="FE(3+)-TRANSPORT SYSTEM PERMEASE PROTEIN FBPB 2"/>
    <property type="match status" value="1"/>
</dbReference>
<feature type="domain" description="ABC transmembrane type-1" evidence="9">
    <location>
        <begin position="42"/>
        <end position="250"/>
    </location>
</feature>
<evidence type="ECO:0000313" key="10">
    <source>
        <dbReference type="EMBL" id="HIY67418.1"/>
    </source>
</evidence>
<feature type="transmembrane region" description="Helical" evidence="8">
    <location>
        <begin position="278"/>
        <end position="304"/>
    </location>
</feature>
<comment type="similarity">
    <text evidence="8">Belongs to the binding-protein-dependent transport system permease family.</text>
</comment>
<dbReference type="PROSITE" id="PS50928">
    <property type="entry name" value="ABC_TM1"/>
    <property type="match status" value="2"/>
</dbReference>
<feature type="transmembrane region" description="Helical" evidence="8">
    <location>
        <begin position="338"/>
        <end position="360"/>
    </location>
</feature>
<keyword evidence="5 8" id="KW-0812">Transmembrane</keyword>
<organism evidence="10 11">
    <name type="scientific">Candidatus Agrococcus pullicola</name>
    <dbReference type="NCBI Taxonomy" id="2838429"/>
    <lineage>
        <taxon>Bacteria</taxon>
        <taxon>Bacillati</taxon>
        <taxon>Actinomycetota</taxon>
        <taxon>Actinomycetes</taxon>
        <taxon>Micrococcales</taxon>
        <taxon>Microbacteriaceae</taxon>
        <taxon>Agrococcus</taxon>
    </lineage>
</organism>
<dbReference type="Gene3D" id="1.10.3720.10">
    <property type="entry name" value="MetI-like"/>
    <property type="match status" value="2"/>
</dbReference>
<feature type="transmembrane region" description="Helical" evidence="8">
    <location>
        <begin position="185"/>
        <end position="209"/>
    </location>
</feature>
<keyword evidence="7 8" id="KW-0472">Membrane</keyword>
<feature type="transmembrane region" description="Helical" evidence="8">
    <location>
        <begin position="46"/>
        <end position="68"/>
    </location>
</feature>
<evidence type="ECO:0000259" key="9">
    <source>
        <dbReference type="PROSITE" id="PS50928"/>
    </source>
</evidence>
<feature type="transmembrane region" description="Helical" evidence="8">
    <location>
        <begin position="458"/>
        <end position="481"/>
    </location>
</feature>
<evidence type="ECO:0000256" key="8">
    <source>
        <dbReference type="RuleBase" id="RU363032"/>
    </source>
</evidence>
<dbReference type="Pfam" id="PF00528">
    <property type="entry name" value="BPD_transp_1"/>
    <property type="match status" value="2"/>
</dbReference>
<feature type="transmembrane region" description="Helical" evidence="8">
    <location>
        <begin position="80"/>
        <end position="100"/>
    </location>
</feature>
<dbReference type="CDD" id="cd06261">
    <property type="entry name" value="TM_PBP2"/>
    <property type="match status" value="2"/>
</dbReference>
<keyword evidence="4" id="KW-0997">Cell inner membrane</keyword>
<feature type="transmembrane region" description="Helical" evidence="8">
    <location>
        <begin position="398"/>
        <end position="418"/>
    </location>
</feature>
<feature type="transmembrane region" description="Helical" evidence="8">
    <location>
        <begin position="229"/>
        <end position="249"/>
    </location>
</feature>
<dbReference type="Proteomes" id="UP000824005">
    <property type="component" value="Unassembled WGS sequence"/>
</dbReference>
<evidence type="ECO:0000256" key="6">
    <source>
        <dbReference type="ARBA" id="ARBA00022989"/>
    </source>
</evidence>
<evidence type="ECO:0000313" key="11">
    <source>
        <dbReference type="Proteomes" id="UP000824005"/>
    </source>
</evidence>
<sequence length="529" mass="55921">MRFGVWCSVAALIIVPLTAVVALAISGNRWDTLWTTETFNAGINSLVSAGLSAVFAVVIGTVLALLLDRTNLPGRGILRIFLLSPLLVPPFVGAIAWLGLFGPGGQINHFWSQVFGSPLWNMYGGAGVVFLLTVHSYPLAYLIIGAALRRVPGDLEQAAQISGANPWRAVTKITMPLVRPAQISAFTLIAVQNLADFGIPAIIGTPGGYQTLATMIYRYIQSGTVSEPLQVVSTIGALLLLLAIIGVLLEYRASGRSMGLEGPSAPQQTLDLSTWKHVVGFISWTVGLAITVLPLLALAVQSFLSAPGQPLRWENLTLNSMMRALTANTTIVGAYNSIFLAASAALICGVIGGLVSVLLTRTLSRTNVPLRIVVMLPQAVPGLILAVGWLLIGPALGLFNTIWLILCAYVMGFIALVVQTVNAPLRSIPVALEEAARISGAGGLRTLITISWRMAMPAIFTGMMLVLLTSVRELTISVLLLAPGSQTLGVAIFNLQQAGDYNAASALSLIVVVLGLFGLSLTIRTKSRS</sequence>
<protein>
    <submittedName>
        <fullName evidence="10">Iron ABC transporter permease</fullName>
    </submittedName>
</protein>
<feature type="transmembrane region" description="Helical" evidence="8">
    <location>
        <begin position="120"/>
        <end position="144"/>
    </location>
</feature>
<proteinExistence type="inferred from homology"/>
<accession>A0A9D1YX80</accession>
<feature type="transmembrane region" description="Helical" evidence="8">
    <location>
        <begin position="501"/>
        <end position="523"/>
    </location>
</feature>
<dbReference type="InterPro" id="IPR035906">
    <property type="entry name" value="MetI-like_sf"/>
</dbReference>
<dbReference type="InterPro" id="IPR000515">
    <property type="entry name" value="MetI-like"/>
</dbReference>
<comment type="subcellular location">
    <subcellularLocation>
        <location evidence="1">Cell inner membrane</location>
        <topology evidence="1">Multi-pass membrane protein</topology>
    </subcellularLocation>
    <subcellularLocation>
        <location evidence="8">Cell membrane</location>
        <topology evidence="8">Multi-pass membrane protein</topology>
    </subcellularLocation>
</comment>
<evidence type="ECO:0000256" key="1">
    <source>
        <dbReference type="ARBA" id="ARBA00004429"/>
    </source>
</evidence>
<comment type="caution">
    <text evidence="10">The sequence shown here is derived from an EMBL/GenBank/DDBJ whole genome shotgun (WGS) entry which is preliminary data.</text>
</comment>
<feature type="transmembrane region" description="Helical" evidence="8">
    <location>
        <begin position="372"/>
        <end position="392"/>
    </location>
</feature>
<dbReference type="GO" id="GO:0005886">
    <property type="term" value="C:plasma membrane"/>
    <property type="evidence" value="ECO:0007669"/>
    <property type="project" value="UniProtKB-SubCell"/>
</dbReference>
<evidence type="ECO:0000256" key="4">
    <source>
        <dbReference type="ARBA" id="ARBA00022519"/>
    </source>
</evidence>
<feature type="domain" description="ABC transmembrane type-1" evidence="9">
    <location>
        <begin position="334"/>
        <end position="522"/>
    </location>
</feature>
<keyword evidence="6 8" id="KW-1133">Transmembrane helix</keyword>
<evidence type="ECO:0000256" key="3">
    <source>
        <dbReference type="ARBA" id="ARBA00022475"/>
    </source>
</evidence>
<evidence type="ECO:0000256" key="5">
    <source>
        <dbReference type="ARBA" id="ARBA00022692"/>
    </source>
</evidence>
<gene>
    <name evidence="10" type="ORF">H9830_14215</name>
</gene>
<dbReference type="SUPFAM" id="SSF161098">
    <property type="entry name" value="MetI-like"/>
    <property type="match status" value="2"/>
</dbReference>
<keyword evidence="2 8" id="KW-0813">Transport</keyword>
<reference evidence="10" key="2">
    <citation type="submission" date="2021-04" db="EMBL/GenBank/DDBJ databases">
        <authorList>
            <person name="Gilroy R."/>
        </authorList>
    </citation>
    <scope>NUCLEOTIDE SEQUENCE</scope>
    <source>
        <strain evidence="10">ChiGjej1B1-98</strain>
    </source>
</reference>
<keyword evidence="3" id="KW-1003">Cell membrane</keyword>
<evidence type="ECO:0000256" key="2">
    <source>
        <dbReference type="ARBA" id="ARBA00022448"/>
    </source>
</evidence>